<dbReference type="RefSeq" id="WP_126612405.1">
    <property type="nucleotide sequence ID" value="NZ_JBHUCY010000010.1"/>
</dbReference>
<organism evidence="2 3">
    <name type="scientific">Azospirillum griseum</name>
    <dbReference type="NCBI Taxonomy" id="2496639"/>
    <lineage>
        <taxon>Bacteria</taxon>
        <taxon>Pseudomonadati</taxon>
        <taxon>Pseudomonadota</taxon>
        <taxon>Alphaproteobacteria</taxon>
        <taxon>Rhodospirillales</taxon>
        <taxon>Azospirillaceae</taxon>
        <taxon>Azospirillum</taxon>
    </lineage>
</organism>
<keyword evidence="3" id="KW-1185">Reference proteome</keyword>
<protein>
    <submittedName>
        <fullName evidence="2">Cupin domain-containing protein</fullName>
    </submittedName>
</protein>
<dbReference type="Proteomes" id="UP000277007">
    <property type="component" value="Unassembled WGS sequence"/>
</dbReference>
<dbReference type="InterPro" id="IPR013096">
    <property type="entry name" value="Cupin_2"/>
</dbReference>
<gene>
    <name evidence="2" type="ORF">EJ903_04215</name>
</gene>
<dbReference type="Gene3D" id="2.60.120.10">
    <property type="entry name" value="Jelly Rolls"/>
    <property type="match status" value="1"/>
</dbReference>
<evidence type="ECO:0000313" key="2">
    <source>
        <dbReference type="EMBL" id="RTR23730.1"/>
    </source>
</evidence>
<dbReference type="InterPro" id="IPR014710">
    <property type="entry name" value="RmlC-like_jellyroll"/>
</dbReference>
<evidence type="ECO:0000313" key="3">
    <source>
        <dbReference type="Proteomes" id="UP000277007"/>
    </source>
</evidence>
<sequence length="104" mass="11371">MSAPHPTVINLPIDAAALPEAWRSRVVGRVGPCAIKIIRMDEAGIDWEDHPDYEEALYVLDGRMELEIPGERITCGPGDLYVVPAGVPHRVLPGSHGLLLLIDR</sequence>
<dbReference type="OrthoDB" id="9794183at2"/>
<accession>A0A3S0JLJ1</accession>
<comment type="caution">
    <text evidence="2">The sequence shown here is derived from an EMBL/GenBank/DDBJ whole genome shotgun (WGS) entry which is preliminary data.</text>
</comment>
<dbReference type="Pfam" id="PF07883">
    <property type="entry name" value="Cupin_2"/>
    <property type="match status" value="1"/>
</dbReference>
<proteinExistence type="predicted"/>
<feature type="domain" description="Cupin type-2" evidence="1">
    <location>
        <begin position="44"/>
        <end position="91"/>
    </location>
</feature>
<dbReference type="InterPro" id="IPR011051">
    <property type="entry name" value="RmlC_Cupin_sf"/>
</dbReference>
<reference evidence="2 3" key="1">
    <citation type="submission" date="2018-12" db="EMBL/GenBank/DDBJ databases">
        <authorList>
            <person name="Yang Y."/>
        </authorList>
    </citation>
    <scope>NUCLEOTIDE SEQUENCE [LARGE SCALE GENOMIC DNA]</scope>
    <source>
        <strain evidence="2 3">L-25-5w-1</strain>
    </source>
</reference>
<evidence type="ECO:0000259" key="1">
    <source>
        <dbReference type="Pfam" id="PF07883"/>
    </source>
</evidence>
<dbReference type="EMBL" id="RXMA01000002">
    <property type="protein sequence ID" value="RTR23730.1"/>
    <property type="molecule type" value="Genomic_DNA"/>
</dbReference>
<dbReference type="AlphaFoldDB" id="A0A3S0JLJ1"/>
<name>A0A3S0JLJ1_9PROT</name>
<dbReference type="SUPFAM" id="SSF51182">
    <property type="entry name" value="RmlC-like cupins"/>
    <property type="match status" value="1"/>
</dbReference>